<dbReference type="EMBL" id="WNWS01000287">
    <property type="protein sequence ID" value="KAE9971818.1"/>
    <property type="molecule type" value="Genomic_DNA"/>
</dbReference>
<dbReference type="Proteomes" id="UP000447873">
    <property type="component" value="Unassembled WGS sequence"/>
</dbReference>
<proteinExistence type="predicted"/>
<organism evidence="2 3">
    <name type="scientific">Venturia inaequalis</name>
    <name type="common">Apple scab fungus</name>
    <dbReference type="NCBI Taxonomy" id="5025"/>
    <lineage>
        <taxon>Eukaryota</taxon>
        <taxon>Fungi</taxon>
        <taxon>Dikarya</taxon>
        <taxon>Ascomycota</taxon>
        <taxon>Pezizomycotina</taxon>
        <taxon>Dothideomycetes</taxon>
        <taxon>Pleosporomycetidae</taxon>
        <taxon>Venturiales</taxon>
        <taxon>Venturiaceae</taxon>
        <taxon>Venturia</taxon>
    </lineage>
</organism>
<feature type="compositionally biased region" description="Basic residues" evidence="1">
    <location>
        <begin position="1"/>
        <end position="11"/>
    </location>
</feature>
<name>A0A8H3ULP0_VENIN</name>
<gene>
    <name evidence="2" type="ORF">EG328_005349</name>
</gene>
<evidence type="ECO:0000313" key="3">
    <source>
        <dbReference type="Proteomes" id="UP000447873"/>
    </source>
</evidence>
<accession>A0A8H3ULP0</accession>
<comment type="caution">
    <text evidence="2">The sequence shown here is derived from an EMBL/GenBank/DDBJ whole genome shotgun (WGS) entry which is preliminary data.</text>
</comment>
<feature type="region of interest" description="Disordered" evidence="1">
    <location>
        <begin position="147"/>
        <end position="176"/>
    </location>
</feature>
<evidence type="ECO:0000256" key="1">
    <source>
        <dbReference type="SAM" id="MobiDB-lite"/>
    </source>
</evidence>
<sequence length="202" mass="22809">MNKQDKKRRQRRSELPQSFGAPCHSGSKPAKSSRGLDSPGVPWRILVARIHARLHKRVSRHPVASWVFQDEQGMGSDILNLRVLLAHHGRTPLASEYISLQDLRPIHKSLKHPGTSETVAAEVEECGKQYIEPPKHHGAIWKSTRIDSNPTRKSESLESPGRSGTAAAAVSRERPADQVNFQVMPLEALKDRRRRYVIEDRQ</sequence>
<feature type="region of interest" description="Disordered" evidence="1">
    <location>
        <begin position="1"/>
        <end position="37"/>
    </location>
</feature>
<dbReference type="AlphaFoldDB" id="A0A8H3ULP0"/>
<evidence type="ECO:0000313" key="2">
    <source>
        <dbReference type="EMBL" id="KAE9971818.1"/>
    </source>
</evidence>
<protein>
    <submittedName>
        <fullName evidence="2">Uncharacterized protein</fullName>
    </submittedName>
</protein>
<reference evidence="2 3" key="1">
    <citation type="submission" date="2018-12" db="EMBL/GenBank/DDBJ databases">
        <title>Venturia inaequalis Genome Resource.</title>
        <authorList>
            <person name="Lichtner F.J."/>
        </authorList>
    </citation>
    <scope>NUCLEOTIDE SEQUENCE [LARGE SCALE GENOMIC DNA]</scope>
    <source>
        <strain evidence="2 3">120213</strain>
    </source>
</reference>